<dbReference type="AlphaFoldDB" id="A0A5B8LNV7"/>
<evidence type="ECO:0000313" key="2">
    <source>
        <dbReference type="EMBL" id="QDZ09082.1"/>
    </source>
</evidence>
<protein>
    <submittedName>
        <fullName evidence="2">Class I SAM-dependent methyltransferase</fullName>
    </submittedName>
</protein>
<dbReference type="Pfam" id="PF08241">
    <property type="entry name" value="Methyltransf_11"/>
    <property type="match status" value="1"/>
</dbReference>
<dbReference type="PANTHER" id="PTHR45277:SF1">
    <property type="entry name" value="EXPRESSED PROTEIN"/>
    <property type="match status" value="1"/>
</dbReference>
<keyword evidence="2" id="KW-0489">Methyltransferase</keyword>
<dbReference type="Proteomes" id="UP000315673">
    <property type="component" value="Chromosome"/>
</dbReference>
<dbReference type="InterPro" id="IPR029063">
    <property type="entry name" value="SAM-dependent_MTases_sf"/>
</dbReference>
<gene>
    <name evidence="2" type="ORF">FPZ24_06875</name>
</gene>
<dbReference type="InterPro" id="IPR013216">
    <property type="entry name" value="Methyltransf_11"/>
</dbReference>
<sequence length="184" mass="19654">MAAWMVVSSRWLKPQVLKSLLDQHAWRGDEAVLDIGCGRGLVAIAAARRAPHGYVTGIDLWQEVDLAGNSPAAIHANAVAAGVADRLTVDTGDARALPYPDASFDVVASMTAIHNIPDAAGRTTAIAEAWRVTRPGGQILIYDIRHARAYAAQLKTLGAVDIRMSLPILLWGVLGWRFAATKPA</sequence>
<keyword evidence="3" id="KW-1185">Reference proteome</keyword>
<keyword evidence="2" id="KW-0808">Transferase</keyword>
<dbReference type="OrthoDB" id="9777830at2"/>
<accession>A0A5B8LNV7</accession>
<proteinExistence type="predicted"/>
<dbReference type="SUPFAM" id="SSF53335">
    <property type="entry name" value="S-adenosyl-L-methionine-dependent methyltransferases"/>
    <property type="match status" value="1"/>
</dbReference>
<dbReference type="PANTHER" id="PTHR45277">
    <property type="entry name" value="EXPRESSED PROTEIN"/>
    <property type="match status" value="1"/>
</dbReference>
<dbReference type="Gene3D" id="3.40.50.150">
    <property type="entry name" value="Vaccinia Virus protein VP39"/>
    <property type="match status" value="1"/>
</dbReference>
<dbReference type="GO" id="GO:0008757">
    <property type="term" value="F:S-adenosylmethionine-dependent methyltransferase activity"/>
    <property type="evidence" value="ECO:0007669"/>
    <property type="project" value="InterPro"/>
</dbReference>
<reference evidence="2 3" key="1">
    <citation type="submission" date="2019-07" db="EMBL/GenBank/DDBJ databases">
        <title>Full genome sequence of Sphingomonas sp. 4R-6-7(HKS19).</title>
        <authorList>
            <person name="Im W.-T."/>
        </authorList>
    </citation>
    <scope>NUCLEOTIDE SEQUENCE [LARGE SCALE GENOMIC DNA]</scope>
    <source>
        <strain evidence="2 3">HKS19</strain>
    </source>
</reference>
<dbReference type="GO" id="GO:0032259">
    <property type="term" value="P:methylation"/>
    <property type="evidence" value="ECO:0007669"/>
    <property type="project" value="UniProtKB-KW"/>
</dbReference>
<evidence type="ECO:0000259" key="1">
    <source>
        <dbReference type="Pfam" id="PF08241"/>
    </source>
</evidence>
<feature type="domain" description="Methyltransferase type 11" evidence="1">
    <location>
        <begin position="33"/>
        <end position="141"/>
    </location>
</feature>
<dbReference type="KEGG" id="spai:FPZ24_06875"/>
<evidence type="ECO:0000313" key="3">
    <source>
        <dbReference type="Proteomes" id="UP000315673"/>
    </source>
</evidence>
<organism evidence="2 3">
    <name type="scientific">Sphingomonas panacisoli</name>
    <dbReference type="NCBI Taxonomy" id="1813879"/>
    <lineage>
        <taxon>Bacteria</taxon>
        <taxon>Pseudomonadati</taxon>
        <taxon>Pseudomonadota</taxon>
        <taxon>Alphaproteobacteria</taxon>
        <taxon>Sphingomonadales</taxon>
        <taxon>Sphingomonadaceae</taxon>
        <taxon>Sphingomonas</taxon>
    </lineage>
</organism>
<dbReference type="EMBL" id="CP042306">
    <property type="protein sequence ID" value="QDZ09082.1"/>
    <property type="molecule type" value="Genomic_DNA"/>
</dbReference>
<dbReference type="CDD" id="cd02440">
    <property type="entry name" value="AdoMet_MTases"/>
    <property type="match status" value="1"/>
</dbReference>
<name>A0A5B8LNV7_9SPHN</name>